<evidence type="ECO:0000256" key="4">
    <source>
        <dbReference type="ARBA" id="ARBA00023139"/>
    </source>
</evidence>
<feature type="signal peptide" evidence="6">
    <location>
        <begin position="1"/>
        <end position="21"/>
    </location>
</feature>
<accession>A0A557XR82</accession>
<gene>
    <name evidence="7" type="ORF">FPZ47_14130</name>
</gene>
<dbReference type="RefSeq" id="WP_144952101.1">
    <property type="nucleotide sequence ID" value="NZ_VMQU01000054.1"/>
</dbReference>
<name>A0A557XR82_9MYCO</name>
<feature type="chain" id="PRO_5039577653" description="LppO protein" evidence="6">
    <location>
        <begin position="22"/>
        <end position="173"/>
    </location>
</feature>
<dbReference type="Pfam" id="PF05481">
    <property type="entry name" value="Myco_19_kDa"/>
    <property type="match status" value="1"/>
</dbReference>
<dbReference type="InterPro" id="IPR008691">
    <property type="entry name" value="LpqH"/>
</dbReference>
<dbReference type="Proteomes" id="UP000320513">
    <property type="component" value="Unassembled WGS sequence"/>
</dbReference>
<evidence type="ECO:0000256" key="6">
    <source>
        <dbReference type="SAM" id="SignalP"/>
    </source>
</evidence>
<evidence type="ECO:0000256" key="3">
    <source>
        <dbReference type="ARBA" id="ARBA00023136"/>
    </source>
</evidence>
<evidence type="ECO:0008006" key="9">
    <source>
        <dbReference type="Google" id="ProtNLM"/>
    </source>
</evidence>
<reference evidence="7 8" key="1">
    <citation type="submission" date="2019-07" db="EMBL/GenBank/DDBJ databases">
        <title>New Mycobacterium species.</title>
        <authorList>
            <person name="Tortoli E."/>
            <person name="Ghielmetti G."/>
            <person name="Friedel U."/>
            <person name="Trovato A."/>
        </authorList>
    </citation>
    <scope>NUCLEOTIDE SEQUENCE [LARGE SCALE GENOMIC DNA]</scope>
    <source>
        <strain evidence="7 8">16-83</strain>
    </source>
</reference>
<dbReference type="EMBL" id="VMQU01000054">
    <property type="protein sequence ID" value="TVS88416.1"/>
    <property type="molecule type" value="Genomic_DNA"/>
</dbReference>
<keyword evidence="2 6" id="KW-0732">Signal</keyword>
<dbReference type="GO" id="GO:0016020">
    <property type="term" value="C:membrane"/>
    <property type="evidence" value="ECO:0007669"/>
    <property type="project" value="InterPro"/>
</dbReference>
<keyword evidence="8" id="KW-1185">Reference proteome</keyword>
<keyword evidence="4" id="KW-0564">Palmitate</keyword>
<dbReference type="AlphaFoldDB" id="A0A557XR82"/>
<dbReference type="OrthoDB" id="4625136at2"/>
<keyword evidence="3" id="KW-0472">Membrane</keyword>
<evidence type="ECO:0000256" key="5">
    <source>
        <dbReference type="ARBA" id="ARBA00023288"/>
    </source>
</evidence>
<evidence type="ECO:0000313" key="8">
    <source>
        <dbReference type="Proteomes" id="UP000320513"/>
    </source>
</evidence>
<dbReference type="PROSITE" id="PS51257">
    <property type="entry name" value="PROKAR_LIPOPROTEIN"/>
    <property type="match status" value="1"/>
</dbReference>
<proteinExistence type="predicted"/>
<evidence type="ECO:0000313" key="7">
    <source>
        <dbReference type="EMBL" id="TVS88416.1"/>
    </source>
</evidence>
<organism evidence="7 8">
    <name type="scientific">Mycobacterium helveticum</name>
    <dbReference type="NCBI Taxonomy" id="2592811"/>
    <lineage>
        <taxon>Bacteria</taxon>
        <taxon>Bacillati</taxon>
        <taxon>Actinomycetota</taxon>
        <taxon>Actinomycetes</taxon>
        <taxon>Mycobacteriales</taxon>
        <taxon>Mycobacteriaceae</taxon>
        <taxon>Mycobacterium</taxon>
    </lineage>
</organism>
<keyword evidence="1" id="KW-1003">Cell membrane</keyword>
<protein>
    <recommendedName>
        <fullName evidence="9">LppO protein</fullName>
    </recommendedName>
</protein>
<evidence type="ECO:0000256" key="1">
    <source>
        <dbReference type="ARBA" id="ARBA00022475"/>
    </source>
</evidence>
<evidence type="ECO:0000256" key="2">
    <source>
        <dbReference type="ARBA" id="ARBA00022729"/>
    </source>
</evidence>
<sequence length="173" mass="17644">MRRRVPAVAGIGVAVVATSLAACSSGGDRHAAGPGPSPAPVSTTTVMIGGTTHSMMAPVDCTTTAAQRGATPPESGDLTTRIAVHDDSSSVRLTLSDEKPPSVDAFAISLKADDGRYQLPYQAPQSPIQVQATKDGTSYTVTGTGQATTPDQSGTRQVTFGIHVTCPQAWGHG</sequence>
<keyword evidence="5" id="KW-0449">Lipoprotein</keyword>
<comment type="caution">
    <text evidence="7">The sequence shown here is derived from an EMBL/GenBank/DDBJ whole genome shotgun (WGS) entry which is preliminary data.</text>
</comment>